<reference evidence="1 2" key="2">
    <citation type="submission" date="2018-01" db="EMBL/GenBank/DDBJ databases">
        <title>Genomic study of Klebsiella pneumoniae.</title>
        <authorList>
            <person name="Yang Y."/>
            <person name="Bicalho R."/>
        </authorList>
    </citation>
    <scope>NUCLEOTIDE SEQUENCE [LARGE SCALE GENOMIC DNA]</scope>
    <source>
        <strain evidence="1 2">A10</strain>
    </source>
</reference>
<dbReference type="InterPro" id="IPR010373">
    <property type="entry name" value="DUF968"/>
</dbReference>
<name>A0A2J5PXB2_9ENTR</name>
<sequence>MRALLTPEIVPRLGVVLFKPGRELMSLFTGGRVLIERQPEKMKTLPTGRIADARQPLAEMDILRFFMRDERVINAAGGINALEAWLLRHVRECQYPHSHYHHHELVTMRHPPGAMVVCWHCDNELREQTTEMLSELAYQNLVQWVIERVLISLGYNKERELSMAELCWWAVKSGIADAITETMAQQALRLPEEPFLSVYKDSDIVPSFAAGEILQDLVEGIDLADARVLIEQPQIESKPILRLSVDTNSPESFMRRPKRRRWTCEVYTRWVKTQPCECCRQPSDDPHHIIGNGLGGTGTKAHDLFVIPLCRVHHDELHANTSEFEKKYGTQLELWARFLDRVMGISVIVKA</sequence>
<dbReference type="EMBL" id="PIDR01000286">
    <property type="protein sequence ID" value="PLO70699.1"/>
    <property type="molecule type" value="Genomic_DNA"/>
</dbReference>
<dbReference type="Proteomes" id="UP000234667">
    <property type="component" value="Unassembled WGS sequence"/>
</dbReference>
<accession>A0A2J5PXB2</accession>
<organism evidence="1 2">
    <name type="scientific">Klebsiella michiganensis</name>
    <dbReference type="NCBI Taxonomy" id="1134687"/>
    <lineage>
        <taxon>Bacteria</taxon>
        <taxon>Pseudomonadati</taxon>
        <taxon>Pseudomonadota</taxon>
        <taxon>Gammaproteobacteria</taxon>
        <taxon>Enterobacterales</taxon>
        <taxon>Enterobacteriaceae</taxon>
        <taxon>Klebsiella/Raoultella group</taxon>
        <taxon>Klebsiella</taxon>
    </lineage>
</organism>
<proteinExistence type="predicted"/>
<protein>
    <recommendedName>
        <fullName evidence="3">DUF968 domain-containing protein</fullName>
    </recommendedName>
</protein>
<evidence type="ECO:0008006" key="3">
    <source>
        <dbReference type="Google" id="ProtNLM"/>
    </source>
</evidence>
<reference evidence="1 2" key="1">
    <citation type="submission" date="2017-11" db="EMBL/GenBank/DDBJ databases">
        <authorList>
            <person name="Han C.G."/>
        </authorList>
    </citation>
    <scope>NUCLEOTIDE SEQUENCE [LARGE SCALE GENOMIC DNA]</scope>
    <source>
        <strain evidence="1 2">A10</strain>
    </source>
</reference>
<comment type="caution">
    <text evidence="1">The sequence shown here is derived from an EMBL/GenBank/DDBJ whole genome shotgun (WGS) entry which is preliminary data.</text>
</comment>
<dbReference type="Gene3D" id="3.30.40.190">
    <property type="match status" value="1"/>
</dbReference>
<dbReference type="InterPro" id="IPR003615">
    <property type="entry name" value="HNH_nuc"/>
</dbReference>
<gene>
    <name evidence="1" type="ORF">CWN49_11550</name>
</gene>
<evidence type="ECO:0000313" key="1">
    <source>
        <dbReference type="EMBL" id="PLO70699.1"/>
    </source>
</evidence>
<dbReference type="AlphaFoldDB" id="A0A2J5PXB2"/>
<dbReference type="RefSeq" id="WP_265837676.1">
    <property type="nucleotide sequence ID" value="NZ_JAPJJG010000015.1"/>
</dbReference>
<dbReference type="Pfam" id="PF06147">
    <property type="entry name" value="DUF968"/>
    <property type="match status" value="1"/>
</dbReference>
<evidence type="ECO:0000313" key="2">
    <source>
        <dbReference type="Proteomes" id="UP000234667"/>
    </source>
</evidence>
<dbReference type="CDD" id="cd00085">
    <property type="entry name" value="HNHc"/>
    <property type="match status" value="1"/>
</dbReference>